<dbReference type="Proteomes" id="UP000818266">
    <property type="component" value="Unassembled WGS sequence"/>
</dbReference>
<dbReference type="GO" id="GO:0000160">
    <property type="term" value="P:phosphorelay signal transduction system"/>
    <property type="evidence" value="ECO:0007669"/>
    <property type="project" value="InterPro"/>
</dbReference>
<dbReference type="SUPFAM" id="SSF52172">
    <property type="entry name" value="CheY-like"/>
    <property type="match status" value="1"/>
</dbReference>
<organism evidence="4 5">
    <name type="scientific">Microcella pacifica</name>
    <dbReference type="NCBI Taxonomy" id="2591847"/>
    <lineage>
        <taxon>Bacteria</taxon>
        <taxon>Bacillati</taxon>
        <taxon>Actinomycetota</taxon>
        <taxon>Actinomycetes</taxon>
        <taxon>Micrococcales</taxon>
        <taxon>Microbacteriaceae</taxon>
        <taxon>Microcella</taxon>
    </lineage>
</organism>
<evidence type="ECO:0000256" key="1">
    <source>
        <dbReference type="ARBA" id="ARBA00022553"/>
    </source>
</evidence>
<feature type="modified residue" description="4-aspartylphosphate" evidence="2">
    <location>
        <position position="59"/>
    </location>
</feature>
<accession>A0A9E5JW01</accession>
<dbReference type="PROSITE" id="PS50110">
    <property type="entry name" value="RESPONSE_REGULATORY"/>
    <property type="match status" value="1"/>
</dbReference>
<protein>
    <submittedName>
        <fullName evidence="4">Response regulator</fullName>
    </submittedName>
</protein>
<feature type="domain" description="Response regulatory" evidence="3">
    <location>
        <begin position="10"/>
        <end position="121"/>
    </location>
</feature>
<evidence type="ECO:0000313" key="4">
    <source>
        <dbReference type="EMBL" id="NHF63373.1"/>
    </source>
</evidence>
<gene>
    <name evidence="4" type="ORF">FK219_009000</name>
</gene>
<name>A0A9E5JW01_9MICO</name>
<dbReference type="AlphaFoldDB" id="A0A9E5JW01"/>
<dbReference type="InterPro" id="IPR050595">
    <property type="entry name" value="Bact_response_regulator"/>
</dbReference>
<evidence type="ECO:0000256" key="2">
    <source>
        <dbReference type="PROSITE-ProRule" id="PRU00169"/>
    </source>
</evidence>
<proteinExistence type="predicted"/>
<dbReference type="InterPro" id="IPR001789">
    <property type="entry name" value="Sig_transdc_resp-reg_receiver"/>
</dbReference>
<dbReference type="EMBL" id="VIKT02000014">
    <property type="protein sequence ID" value="NHF63373.1"/>
    <property type="molecule type" value="Genomic_DNA"/>
</dbReference>
<evidence type="ECO:0000259" key="3">
    <source>
        <dbReference type="PROSITE" id="PS50110"/>
    </source>
</evidence>
<keyword evidence="5" id="KW-1185">Reference proteome</keyword>
<dbReference type="SMART" id="SM00448">
    <property type="entry name" value="REC"/>
    <property type="match status" value="1"/>
</dbReference>
<sequence>MADPEPTDIVVLVADDDALVRSVLRMALASRGLAVVESSDVEETGRAAQAQALHLAVLDVNMPGGSVLDAVAALRASHAHLPVLVLSGDMSAPAELDNADYEFARKPIELDDFLERVERLLSPTRNGSRP</sequence>
<dbReference type="PANTHER" id="PTHR44591:SF3">
    <property type="entry name" value="RESPONSE REGULATORY DOMAIN-CONTAINING PROTEIN"/>
    <property type="match status" value="1"/>
</dbReference>
<dbReference type="PANTHER" id="PTHR44591">
    <property type="entry name" value="STRESS RESPONSE REGULATOR PROTEIN 1"/>
    <property type="match status" value="1"/>
</dbReference>
<evidence type="ECO:0000313" key="5">
    <source>
        <dbReference type="Proteomes" id="UP000818266"/>
    </source>
</evidence>
<dbReference type="Gene3D" id="3.40.50.2300">
    <property type="match status" value="1"/>
</dbReference>
<reference evidence="4 5" key="1">
    <citation type="submission" date="2020-03" db="EMBL/GenBank/DDBJ databases">
        <title>Chryseoglobus sp. isolated from a deep-sea seamount.</title>
        <authorList>
            <person name="Zhang D.-C."/>
        </authorList>
    </citation>
    <scope>NUCLEOTIDE SEQUENCE [LARGE SCALE GENOMIC DNA]</scope>
    <source>
        <strain evidence="4 5">KN1116</strain>
    </source>
</reference>
<comment type="caution">
    <text evidence="4">The sequence shown here is derived from an EMBL/GenBank/DDBJ whole genome shotgun (WGS) entry which is preliminary data.</text>
</comment>
<keyword evidence="1 2" id="KW-0597">Phosphoprotein</keyword>
<dbReference type="Pfam" id="PF00072">
    <property type="entry name" value="Response_reg"/>
    <property type="match status" value="1"/>
</dbReference>
<dbReference type="InterPro" id="IPR011006">
    <property type="entry name" value="CheY-like_superfamily"/>
</dbReference>